<dbReference type="InterPro" id="IPR024253">
    <property type="entry name" value="Phosducin_thioredoxin-like_dom"/>
</dbReference>
<dbReference type="InterPro" id="IPR036249">
    <property type="entry name" value="Thioredoxin-like_sf"/>
</dbReference>
<evidence type="ECO:0000256" key="1">
    <source>
        <dbReference type="ARBA" id="ARBA00009686"/>
    </source>
</evidence>
<dbReference type="Pfam" id="PF02036">
    <property type="entry name" value="SCP2"/>
    <property type="match status" value="1"/>
</dbReference>
<feature type="region of interest" description="Disordered" evidence="2">
    <location>
        <begin position="467"/>
        <end position="495"/>
    </location>
</feature>
<comment type="caution">
    <text evidence="5">The sequence shown here is derived from an EMBL/GenBank/DDBJ whole genome shotgun (WGS) entry which is preliminary data.</text>
</comment>
<protein>
    <submittedName>
        <fullName evidence="5">Phosducin-like protein (PHLP)</fullName>
    </submittedName>
</protein>
<feature type="domain" description="SCP2" evidence="3">
    <location>
        <begin position="23"/>
        <end position="103"/>
    </location>
</feature>
<evidence type="ECO:0000313" key="5">
    <source>
        <dbReference type="EMBL" id="CAK9030862.1"/>
    </source>
</evidence>
<organism evidence="5 6">
    <name type="scientific">Durusdinium trenchii</name>
    <dbReference type="NCBI Taxonomy" id="1381693"/>
    <lineage>
        <taxon>Eukaryota</taxon>
        <taxon>Sar</taxon>
        <taxon>Alveolata</taxon>
        <taxon>Dinophyceae</taxon>
        <taxon>Suessiales</taxon>
        <taxon>Symbiodiniaceae</taxon>
        <taxon>Durusdinium</taxon>
    </lineage>
</organism>
<evidence type="ECO:0000256" key="2">
    <source>
        <dbReference type="SAM" id="MobiDB-lite"/>
    </source>
</evidence>
<keyword evidence="6" id="KW-1185">Reference proteome</keyword>
<dbReference type="PANTHER" id="PTHR46052">
    <property type="entry name" value="PHOSDUCIN-LIKE PROTEIN"/>
    <property type="match status" value="1"/>
</dbReference>
<feature type="compositionally biased region" description="Acidic residues" evidence="2">
    <location>
        <begin position="237"/>
        <end position="252"/>
    </location>
</feature>
<evidence type="ECO:0000259" key="3">
    <source>
        <dbReference type="Pfam" id="PF02036"/>
    </source>
</evidence>
<proteinExistence type="inferred from homology"/>
<reference evidence="5 6" key="1">
    <citation type="submission" date="2024-02" db="EMBL/GenBank/DDBJ databases">
        <authorList>
            <person name="Chen Y."/>
            <person name="Shah S."/>
            <person name="Dougan E. K."/>
            <person name="Thang M."/>
            <person name="Chan C."/>
        </authorList>
    </citation>
    <scope>NUCLEOTIDE SEQUENCE [LARGE SCALE GENOMIC DNA]</scope>
</reference>
<dbReference type="InterPro" id="IPR003033">
    <property type="entry name" value="SCP2_sterol-bd_dom"/>
</dbReference>
<feature type="domain" description="Phosducin" evidence="4">
    <location>
        <begin position="308"/>
        <end position="452"/>
    </location>
</feature>
<dbReference type="InterPro" id="IPR051499">
    <property type="entry name" value="Phosducin-like_reg"/>
</dbReference>
<feature type="compositionally biased region" description="Basic and acidic residues" evidence="2">
    <location>
        <begin position="214"/>
        <end position="231"/>
    </location>
</feature>
<dbReference type="Gene3D" id="3.40.30.10">
    <property type="entry name" value="Glutaredoxin"/>
    <property type="match status" value="1"/>
</dbReference>
<dbReference type="Pfam" id="PF02114">
    <property type="entry name" value="Phosducin"/>
    <property type="match status" value="1"/>
</dbReference>
<dbReference type="PANTHER" id="PTHR46052:SF1">
    <property type="entry name" value="PHOSDUCIN-LIKE PROTEIN"/>
    <property type="match status" value="1"/>
</dbReference>
<gene>
    <name evidence="5" type="ORF">SCF082_LOCUS19380</name>
</gene>
<dbReference type="Proteomes" id="UP001642464">
    <property type="component" value="Unassembled WGS sequence"/>
</dbReference>
<dbReference type="SUPFAM" id="SSF55718">
    <property type="entry name" value="SCP-like"/>
    <property type="match status" value="1"/>
</dbReference>
<accession>A0ABP0KXY8</accession>
<feature type="region of interest" description="Disordered" evidence="2">
    <location>
        <begin position="214"/>
        <end position="256"/>
    </location>
</feature>
<comment type="similarity">
    <text evidence="1">Belongs to the phosducin family.</text>
</comment>
<feature type="compositionally biased region" description="Polar residues" evidence="2">
    <location>
        <begin position="481"/>
        <end position="495"/>
    </location>
</feature>
<evidence type="ECO:0000313" key="6">
    <source>
        <dbReference type="Proteomes" id="UP001642464"/>
    </source>
</evidence>
<name>A0ABP0KXY8_9DINO</name>
<dbReference type="SUPFAM" id="SSF52833">
    <property type="entry name" value="Thioredoxin-like"/>
    <property type="match status" value="1"/>
</dbReference>
<evidence type="ECO:0000259" key="4">
    <source>
        <dbReference type="Pfam" id="PF02114"/>
    </source>
</evidence>
<feature type="region of interest" description="Disordered" evidence="2">
    <location>
        <begin position="102"/>
        <end position="196"/>
    </location>
</feature>
<dbReference type="EMBL" id="CAXAMM010013240">
    <property type="protein sequence ID" value="CAK9030862.1"/>
    <property type="molecule type" value="Genomic_DNA"/>
</dbReference>
<sequence>MGKELVVDELFKDVQVLLDALKIAKGIKKPLQFNVGDKVYCVDLEKCKSTTGKPEGKPQLEITVDEETIKALASGELEPIGAFMKGKVKIKGNMGPLMQLQGLQPKLEKLRTGNDASGRTGERTRERTSQLTSKLTGELSGELTDLLAGRKRGSQRSFASARTGTSTGKRRGRPTALASGHGLSRGAGQGPGAMKSVQTISGDLEKKLLSQDLAKEKDSDEDGGAKARVEFDSDFSLSEEEENAPEEADPFEGQENWSEVLTKVRKKNNTGAKGVKADYEEAKMIMRRRNETKRLQDAENFKREDNSDDSDDEEFLAMYRAQRVNQMTSLNELPKFGRVIPLDKFGFLDAVDEADPRTFVIVHIYEEYIVACQRMNKILEEVAMRHPYLKICKLVATEASQTLSHRALPAFIVYKGQELVNEAGVGVNENEFGTGHFTASEVEFFFASKYGIRLQGVDVSEQERNKGLSYGDSAGGDTSDKWQSSSGQSIGRVNLLQSRVSRMTVRDDDDDW</sequence>
<dbReference type="Gene3D" id="3.30.1050.10">
    <property type="entry name" value="SCP2 sterol-binding domain"/>
    <property type="match status" value="1"/>
</dbReference>
<dbReference type="InterPro" id="IPR036527">
    <property type="entry name" value="SCP2_sterol-bd_dom_sf"/>
</dbReference>